<protein>
    <submittedName>
        <fullName evidence="4">Uncharacterized protein</fullName>
    </submittedName>
</protein>
<dbReference type="EMBL" id="QXGF01002740">
    <property type="protein sequence ID" value="KAE8923569.1"/>
    <property type="molecule type" value="Genomic_DNA"/>
</dbReference>
<accession>A0A6A4DXY7</accession>
<gene>
    <name evidence="4" type="ORF">PF001_g8960</name>
    <name evidence="3" type="ORF">PF004_g18832</name>
    <name evidence="2" type="ORF">PF009_g26183</name>
</gene>
<reference evidence="5 6" key="1">
    <citation type="submission" date="2018-08" db="EMBL/GenBank/DDBJ databases">
        <title>Genomic investigation of the strawberry pathogen Phytophthora fragariae indicates pathogenicity is determined by transcriptional variation in three key races.</title>
        <authorList>
            <person name="Adams T.M."/>
            <person name="Armitage A.D."/>
            <person name="Sobczyk M.K."/>
            <person name="Bates H.J."/>
            <person name="Dunwell J.M."/>
            <person name="Nellist C.F."/>
            <person name="Harrison R.J."/>
        </authorList>
    </citation>
    <scope>NUCLEOTIDE SEQUENCE [LARGE SCALE GENOMIC DNA]</scope>
    <source>
        <strain evidence="4 6">A4</strain>
        <strain evidence="3 7">BC-23</strain>
        <strain evidence="2 5">NOV-9</strain>
    </source>
</reference>
<evidence type="ECO:0000256" key="1">
    <source>
        <dbReference type="SAM" id="MobiDB-lite"/>
    </source>
</evidence>
<evidence type="ECO:0000313" key="2">
    <source>
        <dbReference type="EMBL" id="KAE8923569.1"/>
    </source>
</evidence>
<feature type="compositionally biased region" description="Basic and acidic residues" evidence="1">
    <location>
        <begin position="47"/>
        <end position="56"/>
    </location>
</feature>
<dbReference type="EMBL" id="QXGC01001532">
    <property type="protein sequence ID" value="KAE9201014.1"/>
    <property type="molecule type" value="Genomic_DNA"/>
</dbReference>
<dbReference type="Proteomes" id="UP000437068">
    <property type="component" value="Unassembled WGS sequence"/>
</dbReference>
<proteinExistence type="predicted"/>
<evidence type="ECO:0000313" key="3">
    <source>
        <dbReference type="EMBL" id="KAE9201014.1"/>
    </source>
</evidence>
<feature type="compositionally biased region" description="Basic residues" evidence="1">
    <location>
        <begin position="95"/>
        <end position="106"/>
    </location>
</feature>
<organism evidence="4 6">
    <name type="scientific">Phytophthora fragariae</name>
    <dbReference type="NCBI Taxonomy" id="53985"/>
    <lineage>
        <taxon>Eukaryota</taxon>
        <taxon>Sar</taxon>
        <taxon>Stramenopiles</taxon>
        <taxon>Oomycota</taxon>
        <taxon>Peronosporomycetes</taxon>
        <taxon>Peronosporales</taxon>
        <taxon>Peronosporaceae</taxon>
        <taxon>Phytophthora</taxon>
    </lineage>
</organism>
<sequence>MNANYEHRTEFSAAGPARTLKLGLTDGHLDLRTTCSPIQRQRRARHQDRGGERAREVLLAPDNCQLLETTTDQPTRGKRKYPVSDNDDEDIQAIRHAHRPNPKRRRIELASDSDSSQDQDYRGRSRQRGLVFQPSPIDRQVHDAVVHRRHTGKAPQTLLQSVQQSDQLDFIGTPPVLRAAYHFGFGVGLSIMHFRRASPSDDVMSTENGVDMWDFSAKNSIRPPPKANTFNDLISALAAFYKFGKVSTIKRRRSSSARRETLLSPMQITLPMIPGWLAFSPTGLTPSSAYFAVG</sequence>
<dbReference type="AlphaFoldDB" id="A0A6A4DXY7"/>
<feature type="region of interest" description="Disordered" evidence="1">
    <location>
        <begin position="36"/>
        <end position="140"/>
    </location>
</feature>
<dbReference type="Proteomes" id="UP000476176">
    <property type="component" value="Unassembled WGS sequence"/>
</dbReference>
<evidence type="ECO:0000313" key="6">
    <source>
        <dbReference type="Proteomes" id="UP000437068"/>
    </source>
</evidence>
<dbReference type="Proteomes" id="UP000429523">
    <property type="component" value="Unassembled WGS sequence"/>
</dbReference>
<comment type="caution">
    <text evidence="4">The sequence shown here is derived from an EMBL/GenBank/DDBJ whole genome shotgun (WGS) entry which is preliminary data.</text>
</comment>
<evidence type="ECO:0000313" key="7">
    <source>
        <dbReference type="Proteomes" id="UP000476176"/>
    </source>
</evidence>
<evidence type="ECO:0000313" key="4">
    <source>
        <dbReference type="EMBL" id="KAE9312977.1"/>
    </source>
</evidence>
<name>A0A6A4DXY7_9STRA</name>
<evidence type="ECO:0000313" key="5">
    <source>
        <dbReference type="Proteomes" id="UP000429523"/>
    </source>
</evidence>
<dbReference type="EMBL" id="QXGE01000420">
    <property type="protein sequence ID" value="KAE9312977.1"/>
    <property type="molecule type" value="Genomic_DNA"/>
</dbReference>